<dbReference type="AlphaFoldDB" id="A0A1D2M2C9"/>
<name>A0A1D2M2C9_ORCCI</name>
<feature type="region of interest" description="Disordered" evidence="1">
    <location>
        <begin position="1"/>
        <end position="39"/>
    </location>
</feature>
<dbReference type="Proteomes" id="UP000094527">
    <property type="component" value="Unassembled WGS sequence"/>
</dbReference>
<comment type="caution">
    <text evidence="2">The sequence shown here is derived from an EMBL/GenBank/DDBJ whole genome shotgun (WGS) entry which is preliminary data.</text>
</comment>
<evidence type="ECO:0000313" key="3">
    <source>
        <dbReference type="Proteomes" id="UP000094527"/>
    </source>
</evidence>
<feature type="compositionally biased region" description="Polar residues" evidence="1">
    <location>
        <begin position="1"/>
        <end position="26"/>
    </location>
</feature>
<protein>
    <submittedName>
        <fullName evidence="2">Uncharacterized protein</fullName>
    </submittedName>
</protein>
<feature type="region of interest" description="Disordered" evidence="1">
    <location>
        <begin position="194"/>
        <end position="218"/>
    </location>
</feature>
<proteinExistence type="predicted"/>
<sequence length="218" mass="24835">MQNNDGLLDENTVTGGATRNDSTIIQASRPPGSRVRRTVPTPSTITSLFRRTPSSLARTLFSTHNLTDLYPLSRKFSSRALGEALIQSFQEREVEVEIVETHTVTKSSHNNNNINNNYLLSPAPSKLLKHPSPFVPGFDEPLLPKKIRKKKKRIQLEDPPETERDMEWLCYTGSETDTEARDHDRNRLQYGLKFSQVDLQAGEEPPSRKTSNKRHERK</sequence>
<accession>A0A1D2M2C9</accession>
<evidence type="ECO:0000313" key="2">
    <source>
        <dbReference type="EMBL" id="ODM87120.1"/>
    </source>
</evidence>
<evidence type="ECO:0000256" key="1">
    <source>
        <dbReference type="SAM" id="MobiDB-lite"/>
    </source>
</evidence>
<dbReference type="EMBL" id="LJIJ01006120">
    <property type="protein sequence ID" value="ODM87120.1"/>
    <property type="molecule type" value="Genomic_DNA"/>
</dbReference>
<gene>
    <name evidence="2" type="ORF">Ocin01_19564</name>
</gene>
<keyword evidence="3" id="KW-1185">Reference proteome</keyword>
<organism evidence="2 3">
    <name type="scientific">Orchesella cincta</name>
    <name type="common">Springtail</name>
    <name type="synonym">Podura cincta</name>
    <dbReference type="NCBI Taxonomy" id="48709"/>
    <lineage>
        <taxon>Eukaryota</taxon>
        <taxon>Metazoa</taxon>
        <taxon>Ecdysozoa</taxon>
        <taxon>Arthropoda</taxon>
        <taxon>Hexapoda</taxon>
        <taxon>Collembola</taxon>
        <taxon>Entomobryomorpha</taxon>
        <taxon>Entomobryoidea</taxon>
        <taxon>Orchesellidae</taxon>
        <taxon>Orchesellinae</taxon>
        <taxon>Orchesella</taxon>
    </lineage>
</organism>
<reference evidence="2 3" key="1">
    <citation type="journal article" date="2016" name="Genome Biol. Evol.">
        <title>Gene Family Evolution Reflects Adaptation to Soil Environmental Stressors in the Genome of the Collembolan Orchesella cincta.</title>
        <authorList>
            <person name="Faddeeva-Vakhrusheva A."/>
            <person name="Derks M.F."/>
            <person name="Anvar S.Y."/>
            <person name="Agamennone V."/>
            <person name="Suring W."/>
            <person name="Smit S."/>
            <person name="van Straalen N.M."/>
            <person name="Roelofs D."/>
        </authorList>
    </citation>
    <scope>NUCLEOTIDE SEQUENCE [LARGE SCALE GENOMIC DNA]</scope>
    <source>
        <tissue evidence="2">Mixed pool</tissue>
    </source>
</reference>